<name>A0A7G9UYU4_9CAUD</name>
<evidence type="ECO:0000313" key="1">
    <source>
        <dbReference type="EMBL" id="QNN99199.1"/>
    </source>
</evidence>
<dbReference type="Proteomes" id="UP000516151">
    <property type="component" value="Segment"/>
</dbReference>
<sequence>MFNSWGQRLEEGSVVYRGARQGNSSEYKVGVVESLKPGKNPRIKWRFEATVRWIRIDGEQVLVPCIWSMNSAGSPSIDGLVVVDFDLDELERRAQFFKSINGVAFNSLQEFNVALATFQM</sequence>
<dbReference type="RefSeq" id="YP_010651706.1">
    <property type="nucleotide sequence ID" value="NC_070783.1"/>
</dbReference>
<reference evidence="1 2" key="1">
    <citation type="submission" date="2020-06" db="EMBL/GenBank/DDBJ databases">
        <authorList>
            <person name="Arora M.N."/>
            <person name="Dalling M.T."/>
            <person name="Dawson S.P.M."/>
            <person name="Elia S.N."/>
            <person name="Burke B."/>
            <person name="Shaffer C.D."/>
            <person name="Weston-Hafer K.A."/>
            <person name="Garlena R.A."/>
            <person name="Russell D.A."/>
            <person name="Pope W.H."/>
            <person name="Jacobs-Sera D."/>
            <person name="Hatfull G.F."/>
        </authorList>
    </citation>
    <scope>NUCLEOTIDE SEQUENCE [LARGE SCALE GENOMIC DNA]</scope>
</reference>
<gene>
    <name evidence="1" type="primary">102</name>
    <name evidence="1" type="ORF">SEA_FAUST_102</name>
</gene>
<dbReference type="KEGG" id="vg:77927397"/>
<organism evidence="1 2">
    <name type="scientific">Streptomyces phage Faust</name>
    <dbReference type="NCBI Taxonomy" id="2767565"/>
    <lineage>
        <taxon>Viruses</taxon>
        <taxon>Duplodnaviria</taxon>
        <taxon>Heunggongvirae</taxon>
        <taxon>Uroviricota</taxon>
        <taxon>Caudoviricetes</taxon>
        <taxon>Stanwilliamsviridae</taxon>
        <taxon>Loccivirinae</taxon>
        <taxon>Faustvirus</taxon>
        <taxon>Faustvirus faust</taxon>
    </lineage>
</organism>
<dbReference type="EMBL" id="MT684598">
    <property type="protein sequence ID" value="QNN99199.1"/>
    <property type="molecule type" value="Genomic_DNA"/>
</dbReference>
<dbReference type="GeneID" id="77927397"/>
<proteinExistence type="predicted"/>
<protein>
    <submittedName>
        <fullName evidence="1">Uncharacterized protein</fullName>
    </submittedName>
</protein>
<accession>A0A7G9UYU4</accession>
<evidence type="ECO:0000313" key="2">
    <source>
        <dbReference type="Proteomes" id="UP000516151"/>
    </source>
</evidence>
<keyword evidence="2" id="KW-1185">Reference proteome</keyword>